<feature type="compositionally biased region" description="Pro residues" evidence="1">
    <location>
        <begin position="37"/>
        <end position="58"/>
    </location>
</feature>
<organism evidence="2 3">
    <name type="scientific">Chloracidobacterium sp. N</name>
    <dbReference type="NCBI Taxonomy" id="2821540"/>
    <lineage>
        <taxon>Bacteria</taxon>
        <taxon>Pseudomonadati</taxon>
        <taxon>Acidobacteriota</taxon>
        <taxon>Terriglobia</taxon>
        <taxon>Terriglobales</taxon>
        <taxon>Acidobacteriaceae</taxon>
        <taxon>Chloracidobacterium</taxon>
        <taxon>Chloracidobacterium aggregatum</taxon>
    </lineage>
</organism>
<dbReference type="RefSeq" id="WP_211423452.1">
    <property type="nucleotide sequence ID" value="NZ_CP072643.1"/>
</dbReference>
<sequence length="124" mass="12519">MLTRRHSGLATATLGLVVAAGLGLSSGCTSEEKKPEAPPPTQQQAPAPPPPAPEPPKPSPEDIQLQSAIEAALQKAKITGVTVTVMNGEATVKGTVPKGKKAQALAAVGSAKPKKVISDGLTEQ</sequence>
<evidence type="ECO:0000256" key="1">
    <source>
        <dbReference type="SAM" id="MobiDB-lite"/>
    </source>
</evidence>
<dbReference type="EMBL" id="CP072643">
    <property type="protein sequence ID" value="QUV95216.1"/>
    <property type="molecule type" value="Genomic_DNA"/>
</dbReference>
<name>A0ABX8B6K0_9BACT</name>
<accession>A0ABX8B6K0</accession>
<dbReference type="Proteomes" id="UP000677668">
    <property type="component" value="Chromosome 2"/>
</dbReference>
<proteinExistence type="predicted"/>
<dbReference type="PROSITE" id="PS51257">
    <property type="entry name" value="PROKAR_LIPOPROTEIN"/>
    <property type="match status" value="1"/>
</dbReference>
<feature type="region of interest" description="Disordered" evidence="1">
    <location>
        <begin position="26"/>
        <end position="62"/>
    </location>
</feature>
<evidence type="ECO:0000313" key="2">
    <source>
        <dbReference type="EMBL" id="QUV95216.1"/>
    </source>
</evidence>
<reference evidence="2 3" key="1">
    <citation type="submission" date="2021-03" db="EMBL/GenBank/DDBJ databases">
        <title>Genomic and phenotypic characterization of Chloracidobacterium isolates provides evidence for multiple species.</title>
        <authorList>
            <person name="Saini M.K."/>
            <person name="Costas A.M.G."/>
            <person name="Tank M."/>
            <person name="Bryant D.A."/>
        </authorList>
    </citation>
    <scope>NUCLEOTIDE SEQUENCE [LARGE SCALE GENOMIC DNA]</scope>
    <source>
        <strain evidence="2 3">N</strain>
    </source>
</reference>
<gene>
    <name evidence="2" type="ORF">J8C05_14445</name>
</gene>
<protein>
    <recommendedName>
        <fullName evidence="4">BON domain-containing protein</fullName>
    </recommendedName>
</protein>
<evidence type="ECO:0008006" key="4">
    <source>
        <dbReference type="Google" id="ProtNLM"/>
    </source>
</evidence>
<evidence type="ECO:0000313" key="3">
    <source>
        <dbReference type="Proteomes" id="UP000677668"/>
    </source>
</evidence>
<keyword evidence="3" id="KW-1185">Reference proteome</keyword>